<keyword evidence="1" id="KW-0472">Membrane</keyword>
<dbReference type="SUPFAM" id="SSF50494">
    <property type="entry name" value="Trypsin-like serine proteases"/>
    <property type="match status" value="1"/>
</dbReference>
<dbReference type="Pfam" id="PF00089">
    <property type="entry name" value="Trypsin"/>
    <property type="match status" value="1"/>
</dbReference>
<dbReference type="InterPro" id="IPR009003">
    <property type="entry name" value="Peptidase_S1_PA"/>
</dbReference>
<keyword evidence="1" id="KW-1133">Transmembrane helix</keyword>
<dbReference type="EMBL" id="GEBQ01019369">
    <property type="protein sequence ID" value="JAT20608.1"/>
    <property type="molecule type" value="Transcribed_RNA"/>
</dbReference>
<dbReference type="SMART" id="SM00020">
    <property type="entry name" value="Tryp_SPc"/>
    <property type="match status" value="1"/>
</dbReference>
<organism evidence="3">
    <name type="scientific">Graphocephala atropunctata</name>
    <dbReference type="NCBI Taxonomy" id="36148"/>
    <lineage>
        <taxon>Eukaryota</taxon>
        <taxon>Metazoa</taxon>
        <taxon>Ecdysozoa</taxon>
        <taxon>Arthropoda</taxon>
        <taxon>Hexapoda</taxon>
        <taxon>Insecta</taxon>
        <taxon>Pterygota</taxon>
        <taxon>Neoptera</taxon>
        <taxon>Paraneoptera</taxon>
        <taxon>Hemiptera</taxon>
        <taxon>Auchenorrhyncha</taxon>
        <taxon>Membracoidea</taxon>
        <taxon>Cicadellidae</taxon>
        <taxon>Cicadellinae</taxon>
        <taxon>Cicadellini</taxon>
        <taxon>Graphocephala</taxon>
    </lineage>
</organism>
<dbReference type="Gene3D" id="2.40.10.10">
    <property type="entry name" value="Trypsin-like serine proteases"/>
    <property type="match status" value="2"/>
</dbReference>
<proteinExistence type="predicted"/>
<evidence type="ECO:0000256" key="1">
    <source>
        <dbReference type="SAM" id="Phobius"/>
    </source>
</evidence>
<dbReference type="PROSITE" id="PS50240">
    <property type="entry name" value="TRYPSIN_DOM"/>
    <property type="match status" value="1"/>
</dbReference>
<dbReference type="InterPro" id="IPR043504">
    <property type="entry name" value="Peptidase_S1_PA_chymotrypsin"/>
</dbReference>
<dbReference type="InterPro" id="IPR051333">
    <property type="entry name" value="CLIP_Serine_Protease"/>
</dbReference>
<feature type="transmembrane region" description="Helical" evidence="1">
    <location>
        <begin position="270"/>
        <end position="290"/>
    </location>
</feature>
<name>A0A1B6LA86_9HEMI</name>
<dbReference type="AlphaFoldDB" id="A0A1B6LA86"/>
<protein>
    <recommendedName>
        <fullName evidence="2">Peptidase S1 domain-containing protein</fullName>
    </recommendedName>
</protein>
<accession>A0A1B6LA86</accession>
<dbReference type="GO" id="GO:0006508">
    <property type="term" value="P:proteolysis"/>
    <property type="evidence" value="ECO:0007669"/>
    <property type="project" value="InterPro"/>
</dbReference>
<dbReference type="PANTHER" id="PTHR24260">
    <property type="match status" value="1"/>
</dbReference>
<feature type="domain" description="Peptidase S1" evidence="2">
    <location>
        <begin position="14"/>
        <end position="257"/>
    </location>
</feature>
<reference evidence="3" key="1">
    <citation type="submission" date="2015-11" db="EMBL/GenBank/DDBJ databases">
        <title>De novo transcriptome assembly of four potential Pierce s Disease insect vectors from Arizona vineyards.</title>
        <authorList>
            <person name="Tassone E.E."/>
        </authorList>
    </citation>
    <scope>NUCLEOTIDE SEQUENCE</scope>
</reference>
<keyword evidence="1" id="KW-0812">Transmembrane</keyword>
<sequence>MNQDVSTSVGQHVIMPGPSARAVAQEDRDTQVSSNEFLYMVLVITMVEPHRSFKEYSQTPCTGTLIREDLVLTAASCLKMNSLNELDPTSTQIILRDNRELRCLKIFVHYQYSKSRVYNFAVIVVEKSNINVFPQLPASTSIDFKSILNTCVLGGYGDQHKSISPSKFSYMLLNQTSVDVIKCKDRPGVDDTNRLCLHFSNMQPCHGDVGSPLVCNGEVLALFTPRLCENPNRCVDRYGTVFTQVTAVTDWVNKILYSPSANLEWMNNPWYILVLCATALTVIGSIYYLLMEIMLSHFPMDFEEQPPHNSNDDIRSSGFLRHISDEEIKDSKEDRRWRRI</sequence>
<gene>
    <name evidence="3" type="ORF">g.11242</name>
</gene>
<evidence type="ECO:0000259" key="2">
    <source>
        <dbReference type="PROSITE" id="PS50240"/>
    </source>
</evidence>
<dbReference type="PANTHER" id="PTHR24260:SF136">
    <property type="entry name" value="GH08193P-RELATED"/>
    <property type="match status" value="1"/>
</dbReference>
<dbReference type="InterPro" id="IPR001254">
    <property type="entry name" value="Trypsin_dom"/>
</dbReference>
<dbReference type="GO" id="GO:0004252">
    <property type="term" value="F:serine-type endopeptidase activity"/>
    <property type="evidence" value="ECO:0007669"/>
    <property type="project" value="InterPro"/>
</dbReference>
<evidence type="ECO:0000313" key="3">
    <source>
        <dbReference type="EMBL" id="JAT20608.1"/>
    </source>
</evidence>